<evidence type="ECO:0000256" key="4">
    <source>
        <dbReference type="ARBA" id="ARBA00022833"/>
    </source>
</evidence>
<dbReference type="InterPro" id="IPR055518">
    <property type="entry name" value="DUF7092"/>
</dbReference>
<keyword evidence="7" id="KW-0472">Membrane</keyword>
<evidence type="ECO:0000256" key="5">
    <source>
        <dbReference type="ARBA" id="ARBA00023049"/>
    </source>
</evidence>
<comment type="caution">
    <text evidence="10">The sequence shown here is derived from an EMBL/GenBank/DDBJ whole genome shotgun (WGS) entry which is preliminary data.</text>
</comment>
<comment type="cofactor">
    <cofactor evidence="6">
        <name>Zn(2+)</name>
        <dbReference type="ChEBI" id="CHEBI:29105"/>
    </cofactor>
    <text evidence="6">Binds 1 zinc ion per subunit.</text>
</comment>
<dbReference type="InterPro" id="IPR051156">
    <property type="entry name" value="Mito/Outer_Membr_Metalloprot"/>
</dbReference>
<dbReference type="Proteomes" id="UP000234468">
    <property type="component" value="Unassembled WGS sequence"/>
</dbReference>
<evidence type="ECO:0000256" key="6">
    <source>
        <dbReference type="RuleBase" id="RU003983"/>
    </source>
</evidence>
<comment type="similarity">
    <text evidence="6">Belongs to the peptidase M48 family.</text>
</comment>
<evidence type="ECO:0000256" key="1">
    <source>
        <dbReference type="ARBA" id="ARBA00022670"/>
    </source>
</evidence>
<dbReference type="EMBL" id="LXFV01000005">
    <property type="protein sequence ID" value="PKX87196.1"/>
    <property type="molecule type" value="Genomic_DNA"/>
</dbReference>
<keyword evidence="7" id="KW-1133">Transmembrane helix</keyword>
<keyword evidence="4 6" id="KW-0862">Zinc</keyword>
<gene>
    <name evidence="10" type="ORF">A0G03_07050</name>
</gene>
<dbReference type="Gene3D" id="3.30.2010.10">
    <property type="entry name" value="Metalloproteases ('zincins'), catalytic domain"/>
    <property type="match status" value="1"/>
</dbReference>
<dbReference type="PANTHER" id="PTHR22726:SF24">
    <property type="entry name" value="M48 FAMILY METALLOPEPTIDASE"/>
    <property type="match status" value="1"/>
</dbReference>
<dbReference type="Pfam" id="PF23368">
    <property type="entry name" value="DUF7092"/>
    <property type="match status" value="1"/>
</dbReference>
<feature type="domain" description="DUF7092" evidence="9">
    <location>
        <begin position="3"/>
        <end position="80"/>
    </location>
</feature>
<name>A0ABX4S9L1_9GAMM</name>
<dbReference type="PANTHER" id="PTHR22726">
    <property type="entry name" value="METALLOENDOPEPTIDASE OMA1"/>
    <property type="match status" value="1"/>
</dbReference>
<accession>A0ABX4S9L1</accession>
<feature type="domain" description="Peptidase M48" evidence="8">
    <location>
        <begin position="157"/>
        <end position="340"/>
    </location>
</feature>
<evidence type="ECO:0000259" key="8">
    <source>
        <dbReference type="Pfam" id="PF01435"/>
    </source>
</evidence>
<evidence type="ECO:0000313" key="11">
    <source>
        <dbReference type="Proteomes" id="UP000234468"/>
    </source>
</evidence>
<evidence type="ECO:0000256" key="2">
    <source>
        <dbReference type="ARBA" id="ARBA00022723"/>
    </source>
</evidence>
<keyword evidence="5 6" id="KW-0482">Metalloprotease</keyword>
<keyword evidence="1 6" id="KW-0645">Protease</keyword>
<dbReference type="CDD" id="cd07332">
    <property type="entry name" value="M48C_Oma1_like"/>
    <property type="match status" value="1"/>
</dbReference>
<dbReference type="InterPro" id="IPR001915">
    <property type="entry name" value="Peptidase_M48"/>
</dbReference>
<dbReference type="Pfam" id="PF01435">
    <property type="entry name" value="Peptidase_M48"/>
    <property type="match status" value="1"/>
</dbReference>
<organism evidence="10 11">
    <name type="scientific">Pectobacterium peruviense</name>
    <dbReference type="NCBI Taxonomy" id="2066479"/>
    <lineage>
        <taxon>Bacteria</taxon>
        <taxon>Pseudomonadati</taxon>
        <taxon>Pseudomonadota</taxon>
        <taxon>Gammaproteobacteria</taxon>
        <taxon>Enterobacterales</taxon>
        <taxon>Pectobacteriaceae</taxon>
        <taxon>Pectobacterium</taxon>
    </lineage>
</organism>
<reference evidence="10 11" key="1">
    <citation type="submission" date="2016-04" db="EMBL/GenBank/DDBJ databases">
        <title>New species of Pectobacterium.</title>
        <authorList>
            <person name="Waleron M."/>
            <person name="Misztak A.E."/>
            <person name="Waleron K."/>
        </authorList>
    </citation>
    <scope>NUCLEOTIDE SEQUENCE [LARGE SCALE GENOMIC DNA]</scope>
    <source>
        <strain evidence="10 11">IFB5232</strain>
    </source>
</reference>
<protein>
    <submittedName>
        <fullName evidence="10">Peptidase M48</fullName>
    </submittedName>
</protein>
<evidence type="ECO:0000313" key="10">
    <source>
        <dbReference type="EMBL" id="PKX87196.1"/>
    </source>
</evidence>
<dbReference type="RefSeq" id="WP_048258449.1">
    <property type="nucleotide sequence ID" value="NZ_AODU01000004.1"/>
</dbReference>
<evidence type="ECO:0000256" key="3">
    <source>
        <dbReference type="ARBA" id="ARBA00022801"/>
    </source>
</evidence>
<proteinExistence type="inferred from homology"/>
<feature type="transmembrane region" description="Helical" evidence="7">
    <location>
        <begin position="97"/>
        <end position="119"/>
    </location>
</feature>
<keyword evidence="7" id="KW-0812">Transmembrane</keyword>
<evidence type="ECO:0000256" key="7">
    <source>
        <dbReference type="SAM" id="Phobius"/>
    </source>
</evidence>
<keyword evidence="11" id="KW-1185">Reference proteome</keyword>
<keyword evidence="2" id="KW-0479">Metal-binding</keyword>
<evidence type="ECO:0000259" key="9">
    <source>
        <dbReference type="Pfam" id="PF23368"/>
    </source>
</evidence>
<sequence>MNIEGHYQYPGLAARVAASLHLTDNGSTMVLNTGSSNTTFALEQVTVSDALGSIPLTLTFPDGGRFVPADDPTFRAWYSARRRPGLVHRLERHKRGVILTLFATILIVINYVYVVLPWASSALALRIPTVIEQQLGQNTLKLLRHSDFKPSKLPIERQQEMQTLFQQVMPADMREDKTPLRLEIMSAPIGPNAFMLADGTLIISDDLVKLAKSDNELAAVMLHEMGHHAYRHPMRMVVRSSLVSLTFMWMTGDVSGIGDTVLQSAAFINEMQFSRDMEREADAWAIAEMQQQGRSLQSMQAMYQALIAKDRSQDEIDSLDLPDWLSTHPDMDERLETIEREMNKH</sequence>
<keyword evidence="3 6" id="KW-0378">Hydrolase</keyword>